<feature type="region of interest" description="Disordered" evidence="1">
    <location>
        <begin position="42"/>
        <end position="67"/>
    </location>
</feature>
<sequence>MTVMWFEIFTTHQFWAGVGGTGVVGVLGTFLNNRFSDNRKFKHEDKKLGRQEDREDTTQAHKETREDKLREEQTLIAAADEFAQICSGILVDTIDTEGAFNTIRDLMNNVQGKDDTAVEKKIAHGQKVADAQKRIAAPHYRLKMTANSPAVLAASDRVVVAILAVARMTVEPFAVVMTQKVAADEMNNFAMVVRKELGKTEYTSDDSKKAVLSFLDTLQRQTDDFVEHARDEMKSAGFKTTPWDNYVRKTPKVPPTVI</sequence>
<dbReference type="Proteomes" id="UP000254978">
    <property type="component" value="Unassembled WGS sequence"/>
</dbReference>
<keyword evidence="2" id="KW-0812">Transmembrane</keyword>
<proteinExistence type="predicted"/>
<gene>
    <name evidence="3" type="ORF">NCTC10821_05882</name>
</gene>
<protein>
    <submittedName>
        <fullName evidence="3">Uncharacterized protein</fullName>
    </submittedName>
</protein>
<evidence type="ECO:0000256" key="2">
    <source>
        <dbReference type="SAM" id="Phobius"/>
    </source>
</evidence>
<organism evidence="3 4">
    <name type="scientific">Mycolicibacterium tokaiense</name>
    <dbReference type="NCBI Taxonomy" id="39695"/>
    <lineage>
        <taxon>Bacteria</taxon>
        <taxon>Bacillati</taxon>
        <taxon>Actinomycetota</taxon>
        <taxon>Actinomycetes</taxon>
        <taxon>Mycobacteriales</taxon>
        <taxon>Mycobacteriaceae</taxon>
        <taxon>Mycolicibacterium</taxon>
    </lineage>
</organism>
<dbReference type="AlphaFoldDB" id="A0A378TR15"/>
<keyword evidence="2" id="KW-0472">Membrane</keyword>
<feature type="transmembrane region" description="Helical" evidence="2">
    <location>
        <begin position="12"/>
        <end position="32"/>
    </location>
</feature>
<reference evidence="3 4" key="1">
    <citation type="submission" date="2018-06" db="EMBL/GenBank/DDBJ databases">
        <authorList>
            <consortium name="Pathogen Informatics"/>
            <person name="Doyle S."/>
        </authorList>
    </citation>
    <scope>NUCLEOTIDE SEQUENCE [LARGE SCALE GENOMIC DNA]</scope>
    <source>
        <strain evidence="3 4">NCTC10821</strain>
    </source>
</reference>
<evidence type="ECO:0000313" key="4">
    <source>
        <dbReference type="Proteomes" id="UP000254978"/>
    </source>
</evidence>
<keyword evidence="4" id="KW-1185">Reference proteome</keyword>
<keyword evidence="2" id="KW-1133">Transmembrane helix</keyword>
<dbReference type="EMBL" id="UGQT01000001">
    <property type="protein sequence ID" value="STZ62313.1"/>
    <property type="molecule type" value="Genomic_DNA"/>
</dbReference>
<evidence type="ECO:0000256" key="1">
    <source>
        <dbReference type="SAM" id="MobiDB-lite"/>
    </source>
</evidence>
<evidence type="ECO:0000313" key="3">
    <source>
        <dbReference type="EMBL" id="STZ62313.1"/>
    </source>
</evidence>
<accession>A0A378TR15</accession>
<name>A0A378TR15_9MYCO</name>